<keyword evidence="1" id="KW-1133">Transmembrane helix</keyword>
<dbReference type="EMBL" id="HE575322">
    <property type="protein sequence ID" value="CCC92776.1"/>
    <property type="molecule type" value="Genomic_DNA"/>
</dbReference>
<gene>
    <name evidence="2" type="ORF">TCIL3000_9_1730</name>
</gene>
<name>G0UTR2_TRYCI</name>
<proteinExistence type="predicted"/>
<accession>G0UTR2</accession>
<keyword evidence="1" id="KW-0472">Membrane</keyword>
<dbReference type="AlphaFoldDB" id="G0UTR2"/>
<sequence>MLVICVNPAMWEEIRVKECVWMEEQYLGSLLSHPFFVQRKETRTKVESDRSFYMINSTYVQSFLAVYLQSAPLFASYFFSMCYLCMFYIVSMYLATPVGMRLCVRISLALCPGLIKEFCCLEMCS</sequence>
<feature type="transmembrane region" description="Helical" evidence="1">
    <location>
        <begin position="74"/>
        <end position="95"/>
    </location>
</feature>
<reference evidence="2" key="1">
    <citation type="journal article" date="2012" name="Proc. Natl. Acad. Sci. U.S.A.">
        <title>Antigenic diversity is generated by distinct evolutionary mechanisms in African trypanosome species.</title>
        <authorList>
            <person name="Jackson A.P."/>
            <person name="Berry A."/>
            <person name="Aslett M."/>
            <person name="Allison H.C."/>
            <person name="Burton P."/>
            <person name="Vavrova-Anderson J."/>
            <person name="Brown R."/>
            <person name="Browne H."/>
            <person name="Corton N."/>
            <person name="Hauser H."/>
            <person name="Gamble J."/>
            <person name="Gilderthorp R."/>
            <person name="Marcello L."/>
            <person name="McQuillan J."/>
            <person name="Otto T.D."/>
            <person name="Quail M.A."/>
            <person name="Sanders M.J."/>
            <person name="van Tonder A."/>
            <person name="Ginger M.L."/>
            <person name="Field M.C."/>
            <person name="Barry J.D."/>
            <person name="Hertz-Fowler C."/>
            <person name="Berriman M."/>
        </authorList>
    </citation>
    <scope>NUCLEOTIDE SEQUENCE</scope>
    <source>
        <strain evidence="2">IL3000</strain>
    </source>
</reference>
<evidence type="ECO:0000313" key="2">
    <source>
        <dbReference type="EMBL" id="CCC92776.1"/>
    </source>
</evidence>
<keyword evidence="1" id="KW-0812">Transmembrane</keyword>
<protein>
    <submittedName>
        <fullName evidence="2">Uncharacterized protein</fullName>
    </submittedName>
</protein>
<organism evidence="2">
    <name type="scientific">Trypanosoma congolense (strain IL3000)</name>
    <dbReference type="NCBI Taxonomy" id="1068625"/>
    <lineage>
        <taxon>Eukaryota</taxon>
        <taxon>Discoba</taxon>
        <taxon>Euglenozoa</taxon>
        <taxon>Kinetoplastea</taxon>
        <taxon>Metakinetoplastina</taxon>
        <taxon>Trypanosomatida</taxon>
        <taxon>Trypanosomatidae</taxon>
        <taxon>Trypanosoma</taxon>
        <taxon>Nannomonas</taxon>
    </lineage>
</organism>
<evidence type="ECO:0000256" key="1">
    <source>
        <dbReference type="SAM" id="Phobius"/>
    </source>
</evidence>